<dbReference type="Proteomes" id="UP000004705">
    <property type="component" value="Chromosome"/>
</dbReference>
<name>H8GES8_9PSEU</name>
<keyword evidence="2" id="KW-1185">Reference proteome</keyword>
<evidence type="ECO:0000313" key="2">
    <source>
        <dbReference type="Proteomes" id="UP000004705"/>
    </source>
</evidence>
<gene>
    <name evidence="1" type="ORF">SacazDRAFT_03107</name>
</gene>
<dbReference type="HOGENOM" id="CLU_127675_0_0_11"/>
<organism evidence="1 2">
    <name type="scientific">Saccharomonospora azurea NA-128</name>
    <dbReference type="NCBI Taxonomy" id="882081"/>
    <lineage>
        <taxon>Bacteria</taxon>
        <taxon>Bacillati</taxon>
        <taxon>Actinomycetota</taxon>
        <taxon>Actinomycetes</taxon>
        <taxon>Pseudonocardiales</taxon>
        <taxon>Pseudonocardiaceae</taxon>
        <taxon>Saccharomonospora</taxon>
    </lineage>
</organism>
<sequence length="123" mass="13674">MLFRADVSNAVIAQAVRDGDGFAFDADSLERLAAMWDDLAHRYTEAVRLGRDLVSVEGPGLEYASTNHAERLRASGQALQQALSERARYCEDLRDKFHAAHGRYVNAEDDAEATVTQEKGKFE</sequence>
<proteinExistence type="predicted"/>
<dbReference type="AlphaFoldDB" id="H8GES8"/>
<evidence type="ECO:0000313" key="1">
    <source>
        <dbReference type="EMBL" id="EHY89989.1"/>
    </source>
</evidence>
<accession>H8GES8</accession>
<evidence type="ECO:0008006" key="3">
    <source>
        <dbReference type="Google" id="ProtNLM"/>
    </source>
</evidence>
<dbReference type="EMBL" id="CM001466">
    <property type="protein sequence ID" value="EHY89989.1"/>
    <property type="molecule type" value="Genomic_DNA"/>
</dbReference>
<reference evidence="1 2" key="1">
    <citation type="journal article" date="2012" name="Stand. Genomic Sci.">
        <title>Genome sequence of the soil bacterium Saccharomonospora azurea type strain (NA-128(T)).</title>
        <authorList>
            <person name="Klenk H.P."/>
            <person name="Held B."/>
            <person name="Lucas S."/>
            <person name="Lapidus A."/>
            <person name="Copeland A."/>
            <person name="Hammon N."/>
            <person name="Pitluck S."/>
            <person name="Goodwin L.A."/>
            <person name="Han C."/>
            <person name="Tapia R."/>
            <person name="Brambilla E.M."/>
            <person name="Potter G."/>
            <person name="Land M."/>
            <person name="Ivanova N."/>
            <person name="Rohde M."/>
            <person name="Goker M."/>
            <person name="Detter J.C."/>
            <person name="Kyrpides N.C."/>
            <person name="Woyke T."/>
        </authorList>
    </citation>
    <scope>NUCLEOTIDE SEQUENCE [LARGE SCALE GENOMIC DNA]</scope>
    <source>
        <strain evidence="1 2">NA-128</strain>
    </source>
</reference>
<protein>
    <recommendedName>
        <fullName evidence="3">PE domain-containing protein</fullName>
    </recommendedName>
</protein>